<dbReference type="InterPro" id="IPR043502">
    <property type="entry name" value="DNA/RNA_pol_sf"/>
</dbReference>
<evidence type="ECO:0000256" key="10">
    <source>
        <dbReference type="ARBA" id="ARBA00022842"/>
    </source>
</evidence>
<dbReference type="GO" id="GO:0000287">
    <property type="term" value="F:magnesium ion binding"/>
    <property type="evidence" value="ECO:0007669"/>
    <property type="project" value="UniProtKB-UniRule"/>
</dbReference>
<comment type="catalytic activity">
    <reaction evidence="15 16">
        <text>DNA(n) + a 2'-deoxyribonucleoside 5'-triphosphate = DNA(n+1) + diphosphate</text>
        <dbReference type="Rhea" id="RHEA:22508"/>
        <dbReference type="Rhea" id="RHEA-COMP:17339"/>
        <dbReference type="Rhea" id="RHEA-COMP:17340"/>
        <dbReference type="ChEBI" id="CHEBI:33019"/>
        <dbReference type="ChEBI" id="CHEBI:61560"/>
        <dbReference type="ChEBI" id="CHEBI:173112"/>
        <dbReference type="EC" id="2.7.7.7"/>
    </reaction>
</comment>
<sequence length="550" mass="58254">MSTRPDLGRLVTADPAEVDDSRCTVLHIDMDAFFASVELRSRPDLRDRPMLVAGRPGPDRLPMAHPDAPQDPRRTRRSGRSAHPDDLDTGIEPERRRPTDPVGDRRGVVLSANYPARRYGIRSAMPTAAARALCPGLVVLPPDYAAYREASDALMRMLRDVTPLVEPLSVDEAFLDVSGARRRSGSPSRIAADLRARIADELQLTATVGAASTKFVAKLASGWAKPDGMLVVPPERVLELLHPLPVRALWGVGPATAARLESVGLNTVGEIAAADLRLLTRVLGTAVGTNLHRLASGVDERVVTPDTVESSLGAEHTYADDTPDPDVWARTLLQLAGRTGARARAGGARGRTVTIKIRFADWTTITRSSTVEPATDITQVIYRTATALLHRAVPAGRRIRLLGVRLENLLHDGPSDPGRDDQTERRDDGPDRARRPGAGGPAITGGAVIAEQLAFDLGPTVVAAADGPAAPAAAVSADSARRWASVDRVADLLVDRFGAAALRPGSVLGPGRPADPPPAARHPAARPSAGPSRSRPGPPAPGLDGPGRPR</sequence>
<evidence type="ECO:0000256" key="6">
    <source>
        <dbReference type="ARBA" id="ARBA00022695"/>
    </source>
</evidence>
<evidence type="ECO:0000256" key="8">
    <source>
        <dbReference type="ARBA" id="ARBA00022723"/>
    </source>
</evidence>
<dbReference type="InterPro" id="IPR022880">
    <property type="entry name" value="DNApol_IV"/>
</dbReference>
<dbReference type="Proteomes" id="UP000663792">
    <property type="component" value="Unassembled WGS sequence"/>
</dbReference>
<keyword evidence="11 16" id="KW-0239">DNA-directed DNA polymerase</keyword>
<comment type="similarity">
    <text evidence="2 16">Belongs to the DNA polymerase type-Y family.</text>
</comment>
<evidence type="ECO:0000313" key="20">
    <source>
        <dbReference type="Proteomes" id="UP000663792"/>
    </source>
</evidence>
<dbReference type="GO" id="GO:0003887">
    <property type="term" value="F:DNA-directed DNA polymerase activity"/>
    <property type="evidence" value="ECO:0007669"/>
    <property type="project" value="UniProtKB-UniRule"/>
</dbReference>
<keyword evidence="20" id="KW-1185">Reference proteome</keyword>
<evidence type="ECO:0000256" key="3">
    <source>
        <dbReference type="ARBA" id="ARBA00022457"/>
    </source>
</evidence>
<evidence type="ECO:0000259" key="18">
    <source>
        <dbReference type="PROSITE" id="PS50173"/>
    </source>
</evidence>
<feature type="region of interest" description="Disordered" evidence="17">
    <location>
        <begin position="503"/>
        <end position="550"/>
    </location>
</feature>
<feature type="region of interest" description="Disordered" evidence="17">
    <location>
        <begin position="48"/>
        <end position="106"/>
    </location>
</feature>
<dbReference type="Pfam" id="PF11799">
    <property type="entry name" value="IMS_C"/>
    <property type="match status" value="1"/>
</dbReference>
<keyword evidence="8 16" id="KW-0479">Metal-binding</keyword>
<evidence type="ECO:0000256" key="17">
    <source>
        <dbReference type="SAM" id="MobiDB-lite"/>
    </source>
</evidence>
<dbReference type="Gene3D" id="1.10.150.20">
    <property type="entry name" value="5' to 3' exonuclease, C-terminal subdomain"/>
    <property type="match status" value="1"/>
</dbReference>
<keyword evidence="3 16" id="KW-0515">Mutator protein</keyword>
<dbReference type="PANTHER" id="PTHR11076">
    <property type="entry name" value="DNA REPAIR POLYMERASE UMUC / TRANSFERASE FAMILY MEMBER"/>
    <property type="match status" value="1"/>
</dbReference>
<feature type="domain" description="UmuC" evidence="18">
    <location>
        <begin position="25"/>
        <end position="253"/>
    </location>
</feature>
<dbReference type="InterPro" id="IPR017961">
    <property type="entry name" value="DNA_pol_Y-fam_little_finger"/>
</dbReference>
<evidence type="ECO:0000256" key="12">
    <source>
        <dbReference type="ARBA" id="ARBA00023125"/>
    </source>
</evidence>
<feature type="compositionally biased region" description="Low complexity" evidence="17">
    <location>
        <begin position="521"/>
        <end position="535"/>
    </location>
</feature>
<evidence type="ECO:0000256" key="5">
    <source>
        <dbReference type="ARBA" id="ARBA00022679"/>
    </source>
</evidence>
<keyword evidence="6 16" id="KW-0548">Nucleotidyltransferase</keyword>
<dbReference type="Gene3D" id="3.30.70.270">
    <property type="match status" value="1"/>
</dbReference>
<dbReference type="EC" id="2.7.7.7" evidence="16"/>
<dbReference type="GO" id="GO:0003684">
    <property type="term" value="F:damaged DNA binding"/>
    <property type="evidence" value="ECO:0007669"/>
    <property type="project" value="InterPro"/>
</dbReference>
<dbReference type="GO" id="GO:0042276">
    <property type="term" value="P:error-prone translesion synthesis"/>
    <property type="evidence" value="ECO:0007669"/>
    <property type="project" value="TreeGrafter"/>
</dbReference>
<evidence type="ECO:0000313" key="19">
    <source>
        <dbReference type="EMBL" id="MBM9469237.1"/>
    </source>
</evidence>
<protein>
    <recommendedName>
        <fullName evidence="16">DNA polymerase IV</fullName>
        <shortName evidence="16">Pol IV</shortName>
        <ecNumber evidence="16">2.7.7.7</ecNumber>
    </recommendedName>
</protein>
<proteinExistence type="inferred from homology"/>
<keyword evidence="13 16" id="KW-0234">DNA repair</keyword>
<dbReference type="InterPro" id="IPR001126">
    <property type="entry name" value="UmuC"/>
</dbReference>
<evidence type="ECO:0000256" key="16">
    <source>
        <dbReference type="HAMAP-Rule" id="MF_01113"/>
    </source>
</evidence>
<evidence type="ECO:0000256" key="13">
    <source>
        <dbReference type="ARBA" id="ARBA00023204"/>
    </source>
</evidence>
<dbReference type="InterPro" id="IPR043128">
    <property type="entry name" value="Rev_trsase/Diguanyl_cyclase"/>
</dbReference>
<dbReference type="InterPro" id="IPR036775">
    <property type="entry name" value="DNA_pol_Y-fam_lit_finger_sf"/>
</dbReference>
<dbReference type="SUPFAM" id="SSF56672">
    <property type="entry name" value="DNA/RNA polymerases"/>
    <property type="match status" value="1"/>
</dbReference>
<dbReference type="InterPro" id="IPR053848">
    <property type="entry name" value="IMS_HHH_1"/>
</dbReference>
<dbReference type="Gene3D" id="3.30.1490.100">
    <property type="entry name" value="DNA polymerase, Y-family, little finger domain"/>
    <property type="match status" value="1"/>
</dbReference>
<comment type="caution">
    <text evidence="19">The sequence shown here is derived from an EMBL/GenBank/DDBJ whole genome shotgun (WGS) entry which is preliminary data.</text>
</comment>
<keyword evidence="5 16" id="KW-0808">Transferase</keyword>
<organism evidence="19 20">
    <name type="scientific">Nakamurella leprariae</name>
    <dbReference type="NCBI Taxonomy" id="2803911"/>
    <lineage>
        <taxon>Bacteria</taxon>
        <taxon>Bacillati</taxon>
        <taxon>Actinomycetota</taxon>
        <taxon>Actinomycetes</taxon>
        <taxon>Nakamurellales</taxon>
        <taxon>Nakamurellaceae</taxon>
        <taxon>Nakamurella</taxon>
    </lineage>
</organism>
<comment type="subunit">
    <text evidence="16">Monomer.</text>
</comment>
<dbReference type="Pfam" id="PF21999">
    <property type="entry name" value="IMS_HHH_1"/>
    <property type="match status" value="1"/>
</dbReference>
<keyword evidence="4 16" id="KW-0963">Cytoplasm</keyword>
<dbReference type="AlphaFoldDB" id="A0A938YJ45"/>
<dbReference type="NCBIfam" id="NF002677">
    <property type="entry name" value="PRK02406.1"/>
    <property type="match status" value="1"/>
</dbReference>
<keyword evidence="10 16" id="KW-0460">Magnesium</keyword>
<reference evidence="19" key="1">
    <citation type="submission" date="2021-01" db="EMBL/GenBank/DDBJ databases">
        <title>YIM 132084 draft genome.</title>
        <authorList>
            <person name="An D."/>
        </authorList>
    </citation>
    <scope>NUCLEOTIDE SEQUENCE</scope>
    <source>
        <strain evidence="19">YIM 132084</strain>
    </source>
</reference>
<feature type="active site" evidence="16">
    <location>
        <position position="172"/>
    </location>
</feature>
<feature type="binding site" evidence="16">
    <location>
        <position position="171"/>
    </location>
    <ligand>
        <name>Mg(2+)</name>
        <dbReference type="ChEBI" id="CHEBI:18420"/>
    </ligand>
</feature>
<evidence type="ECO:0000256" key="15">
    <source>
        <dbReference type="ARBA" id="ARBA00049244"/>
    </source>
</evidence>
<dbReference type="GO" id="GO:0005829">
    <property type="term" value="C:cytosol"/>
    <property type="evidence" value="ECO:0007669"/>
    <property type="project" value="TreeGrafter"/>
</dbReference>
<name>A0A938YJ45_9ACTN</name>
<dbReference type="Pfam" id="PF00817">
    <property type="entry name" value="IMS"/>
    <property type="match status" value="2"/>
</dbReference>
<evidence type="ECO:0000256" key="14">
    <source>
        <dbReference type="ARBA" id="ARBA00025589"/>
    </source>
</evidence>
<dbReference type="SUPFAM" id="SSF100879">
    <property type="entry name" value="Lesion bypass DNA polymerase (Y-family), little finger domain"/>
    <property type="match status" value="1"/>
</dbReference>
<comment type="subcellular location">
    <subcellularLocation>
        <location evidence="1 16">Cytoplasm</location>
    </subcellularLocation>
</comment>
<dbReference type="InterPro" id="IPR050116">
    <property type="entry name" value="DNA_polymerase-Y"/>
</dbReference>
<dbReference type="GO" id="GO:0006261">
    <property type="term" value="P:DNA-templated DNA replication"/>
    <property type="evidence" value="ECO:0007669"/>
    <property type="project" value="UniProtKB-UniRule"/>
</dbReference>
<accession>A0A938YJ45</accession>
<dbReference type="PROSITE" id="PS50173">
    <property type="entry name" value="UMUC"/>
    <property type="match status" value="1"/>
</dbReference>
<comment type="cofactor">
    <cofactor evidence="16">
        <name>Mg(2+)</name>
        <dbReference type="ChEBI" id="CHEBI:18420"/>
    </cofactor>
    <text evidence="16">Binds 2 magnesium ions per subunit.</text>
</comment>
<evidence type="ECO:0000256" key="2">
    <source>
        <dbReference type="ARBA" id="ARBA00010945"/>
    </source>
</evidence>
<evidence type="ECO:0000256" key="11">
    <source>
        <dbReference type="ARBA" id="ARBA00022932"/>
    </source>
</evidence>
<dbReference type="GO" id="GO:0006281">
    <property type="term" value="P:DNA repair"/>
    <property type="evidence" value="ECO:0007669"/>
    <property type="project" value="UniProtKB-UniRule"/>
</dbReference>
<evidence type="ECO:0000256" key="9">
    <source>
        <dbReference type="ARBA" id="ARBA00022763"/>
    </source>
</evidence>
<evidence type="ECO:0000256" key="4">
    <source>
        <dbReference type="ARBA" id="ARBA00022490"/>
    </source>
</evidence>
<gene>
    <name evidence="16 19" type="primary">dinB</name>
    <name evidence="19" type="ORF">JL106_18275</name>
</gene>
<feature type="site" description="Substrate discrimination" evidence="16">
    <location>
        <position position="34"/>
    </location>
</feature>
<dbReference type="HAMAP" id="MF_01113">
    <property type="entry name" value="DNApol_IV"/>
    <property type="match status" value="1"/>
</dbReference>
<dbReference type="Gene3D" id="3.40.1170.60">
    <property type="match status" value="1"/>
</dbReference>
<feature type="compositionally biased region" description="Basic and acidic residues" evidence="17">
    <location>
        <begin position="410"/>
        <end position="434"/>
    </location>
</feature>
<evidence type="ECO:0000256" key="7">
    <source>
        <dbReference type="ARBA" id="ARBA00022705"/>
    </source>
</evidence>
<dbReference type="PANTHER" id="PTHR11076:SF33">
    <property type="entry name" value="DNA POLYMERASE KAPPA"/>
    <property type="match status" value="1"/>
</dbReference>
<feature type="compositionally biased region" description="Basic and acidic residues" evidence="17">
    <location>
        <begin position="82"/>
        <end position="106"/>
    </location>
</feature>
<keyword evidence="7 16" id="KW-0235">DNA replication</keyword>
<dbReference type="EMBL" id="JAERWK010000025">
    <property type="protein sequence ID" value="MBM9469237.1"/>
    <property type="molecule type" value="Genomic_DNA"/>
</dbReference>
<feature type="binding site" evidence="16">
    <location>
        <position position="29"/>
    </location>
    <ligand>
        <name>Mg(2+)</name>
        <dbReference type="ChEBI" id="CHEBI:18420"/>
    </ligand>
</feature>
<dbReference type="CDD" id="cd03586">
    <property type="entry name" value="PolY_Pol_IV_kappa"/>
    <property type="match status" value="1"/>
</dbReference>
<keyword evidence="9 16" id="KW-0227">DNA damage</keyword>
<dbReference type="GO" id="GO:0009432">
    <property type="term" value="P:SOS response"/>
    <property type="evidence" value="ECO:0007669"/>
    <property type="project" value="TreeGrafter"/>
</dbReference>
<comment type="function">
    <text evidence="14 16">Poorly processive, error-prone DNA polymerase involved in untargeted mutagenesis. Copies undamaged DNA at stalled replication forks, which arise in vivo from mismatched or misaligned primer ends. These misaligned primers can be extended by PolIV. Exhibits no 3'-5' exonuclease (proofreading) activity. May be involved in translesional synthesis, in conjunction with the beta clamp from PolIII.</text>
</comment>
<keyword evidence="12 16" id="KW-0238">DNA-binding</keyword>
<feature type="region of interest" description="Disordered" evidence="17">
    <location>
        <begin position="410"/>
        <end position="444"/>
    </location>
</feature>
<evidence type="ECO:0000256" key="1">
    <source>
        <dbReference type="ARBA" id="ARBA00004496"/>
    </source>
</evidence>